<dbReference type="Pfam" id="PF00867">
    <property type="entry name" value="XPG_I"/>
    <property type="match status" value="1"/>
</dbReference>
<dbReference type="Gene3D" id="3.40.50.1010">
    <property type="entry name" value="5'-nuclease"/>
    <property type="match status" value="2"/>
</dbReference>
<protein>
    <submittedName>
        <fullName evidence="2">PIN domain-like protein</fullName>
    </submittedName>
</protein>
<dbReference type="GO" id="GO:0006281">
    <property type="term" value="P:DNA repair"/>
    <property type="evidence" value="ECO:0007669"/>
    <property type="project" value="UniProtKB-ARBA"/>
</dbReference>
<dbReference type="SUPFAM" id="SSF88723">
    <property type="entry name" value="PIN domain-like"/>
    <property type="match status" value="1"/>
</dbReference>
<dbReference type="PRINTS" id="PR00853">
    <property type="entry name" value="XPGRADSUPER"/>
</dbReference>
<feature type="domain" description="XPG-I" evidence="1">
    <location>
        <begin position="125"/>
        <end position="196"/>
    </location>
</feature>
<dbReference type="CDD" id="cd09870">
    <property type="entry name" value="PIN_YEN1"/>
    <property type="match status" value="1"/>
</dbReference>
<dbReference type="SUPFAM" id="SSF47807">
    <property type="entry name" value="5' to 3' exonuclease, C-terminal subdomain"/>
    <property type="match status" value="1"/>
</dbReference>
<keyword evidence="3" id="KW-1185">Reference proteome</keyword>
<dbReference type="InterPro" id="IPR006084">
    <property type="entry name" value="XPG/Rad2"/>
</dbReference>
<dbReference type="GO" id="GO:0017108">
    <property type="term" value="F:5'-flap endonuclease activity"/>
    <property type="evidence" value="ECO:0007669"/>
    <property type="project" value="TreeGrafter"/>
</dbReference>
<dbReference type="PANTHER" id="PTHR11081">
    <property type="entry name" value="FLAP ENDONUCLEASE FAMILY MEMBER"/>
    <property type="match status" value="1"/>
</dbReference>
<dbReference type="PANTHER" id="PTHR11081:SF75">
    <property type="entry name" value="ENDONUCLEASE, PUTATIVE (AFU_ORTHOLOGUE AFUA_3G13260)-RELATED"/>
    <property type="match status" value="1"/>
</dbReference>
<dbReference type="InterPro" id="IPR006086">
    <property type="entry name" value="XPG-I_dom"/>
</dbReference>
<dbReference type="Proteomes" id="UP001163846">
    <property type="component" value="Unassembled WGS sequence"/>
</dbReference>
<comment type="caution">
    <text evidence="2">The sequence shown here is derived from an EMBL/GenBank/DDBJ whole genome shotgun (WGS) entry which is preliminary data.</text>
</comment>
<dbReference type="InterPro" id="IPR036279">
    <property type="entry name" value="5-3_exonuclease_C_sf"/>
</dbReference>
<organism evidence="2 3">
    <name type="scientific">Lentinula raphanica</name>
    <dbReference type="NCBI Taxonomy" id="153919"/>
    <lineage>
        <taxon>Eukaryota</taxon>
        <taxon>Fungi</taxon>
        <taxon>Dikarya</taxon>
        <taxon>Basidiomycota</taxon>
        <taxon>Agaricomycotina</taxon>
        <taxon>Agaricomycetes</taxon>
        <taxon>Agaricomycetidae</taxon>
        <taxon>Agaricales</taxon>
        <taxon>Marasmiineae</taxon>
        <taxon>Omphalotaceae</taxon>
        <taxon>Lentinula</taxon>
    </lineage>
</organism>
<gene>
    <name evidence="2" type="ORF">F5878DRAFT_545274</name>
</gene>
<name>A0AA38U897_9AGAR</name>
<evidence type="ECO:0000259" key="1">
    <source>
        <dbReference type="SMART" id="SM00484"/>
    </source>
</evidence>
<feature type="non-terminal residue" evidence="2">
    <location>
        <position position="382"/>
    </location>
</feature>
<evidence type="ECO:0000313" key="3">
    <source>
        <dbReference type="Proteomes" id="UP001163846"/>
    </source>
</evidence>
<dbReference type="SMART" id="SM00484">
    <property type="entry name" value="XPGI"/>
    <property type="match status" value="1"/>
</dbReference>
<dbReference type="EMBL" id="MU806568">
    <property type="protein sequence ID" value="KAJ3834179.1"/>
    <property type="molecule type" value="Genomic_DNA"/>
</dbReference>
<dbReference type="InterPro" id="IPR029060">
    <property type="entry name" value="PIN-like_dom_sf"/>
</dbReference>
<sequence length="382" mass="42122">PCDMGIEGLWPLLQSSASAYQLKDFNIEHGFIKAPQAPRALRIGVDARLVLTFHAADRGMQKRKRQLHTSDTTLTQLQQFLCQLSEAGVDCLFLFDGPGRPEYKRGKKVIHREPDYYKHAKTLIELFGYSSRTATGDAEAELANLNKNGIIDSVLTKDSDVFPFGAECILLLSASHSKALSVDVYRSDAIQCSTGISRGGFLLIALLLPSDVSQGVNGIGSKTAFSLAQCGFGDELLEAYNRFSTAPSLLSVAFQKLNNDMVLELESDSRGKLGSISFTRAQILRDAKFPSLGILSDIEAFVMPPINPSFVHQFASTLPDIIGLTRFCREQFGWNSELTIKKFHTDLWPAVITRMLCSVCTINHLSDSQLLIPHSLSAWCRS</sequence>
<reference evidence="2" key="1">
    <citation type="submission" date="2022-08" db="EMBL/GenBank/DDBJ databases">
        <authorList>
            <consortium name="DOE Joint Genome Institute"/>
            <person name="Min B."/>
            <person name="Riley R."/>
            <person name="Sierra-Patev S."/>
            <person name="Naranjo-Ortiz M."/>
            <person name="Looney B."/>
            <person name="Konkel Z."/>
            <person name="Slot J.C."/>
            <person name="Sakamoto Y."/>
            <person name="Steenwyk J.L."/>
            <person name="Rokas A."/>
            <person name="Carro J."/>
            <person name="Camarero S."/>
            <person name="Ferreira P."/>
            <person name="Molpeceres G."/>
            <person name="Ruiz-Duenas F.J."/>
            <person name="Serrano A."/>
            <person name="Henrissat B."/>
            <person name="Drula E."/>
            <person name="Hughes K.W."/>
            <person name="Mata J.L."/>
            <person name="Ishikawa N.K."/>
            <person name="Vargas-Isla R."/>
            <person name="Ushijima S."/>
            <person name="Smith C.A."/>
            <person name="Ahrendt S."/>
            <person name="Andreopoulos W."/>
            <person name="He G."/>
            <person name="Labutti K."/>
            <person name="Lipzen A."/>
            <person name="Ng V."/>
            <person name="Sandor L."/>
            <person name="Barry K."/>
            <person name="Martinez A.T."/>
            <person name="Xiao Y."/>
            <person name="Gibbons J.G."/>
            <person name="Terashima K."/>
            <person name="Hibbett D.S."/>
            <person name="Grigoriev I.V."/>
        </authorList>
    </citation>
    <scope>NUCLEOTIDE SEQUENCE</scope>
    <source>
        <strain evidence="2">TFB9207</strain>
    </source>
</reference>
<dbReference type="AlphaFoldDB" id="A0AA38U897"/>
<evidence type="ECO:0000313" key="2">
    <source>
        <dbReference type="EMBL" id="KAJ3834179.1"/>
    </source>
</evidence>
<accession>A0AA38U897</accession>
<proteinExistence type="predicted"/>